<organism evidence="1">
    <name type="scientific">viral metagenome</name>
    <dbReference type="NCBI Taxonomy" id="1070528"/>
    <lineage>
        <taxon>unclassified sequences</taxon>
        <taxon>metagenomes</taxon>
        <taxon>organismal metagenomes</taxon>
    </lineage>
</organism>
<proteinExistence type="predicted"/>
<evidence type="ECO:0000313" key="1">
    <source>
        <dbReference type="EMBL" id="QHS99599.1"/>
    </source>
</evidence>
<dbReference type="AlphaFoldDB" id="A0A6C0C723"/>
<protein>
    <submittedName>
        <fullName evidence="1">Uncharacterized protein</fullName>
    </submittedName>
</protein>
<reference evidence="1" key="1">
    <citation type="journal article" date="2020" name="Nature">
        <title>Giant virus diversity and host interactions through global metagenomics.</title>
        <authorList>
            <person name="Schulz F."/>
            <person name="Roux S."/>
            <person name="Paez-Espino D."/>
            <person name="Jungbluth S."/>
            <person name="Walsh D.A."/>
            <person name="Denef V.J."/>
            <person name="McMahon K.D."/>
            <person name="Konstantinidis K.T."/>
            <person name="Eloe-Fadrosh E.A."/>
            <person name="Kyrpides N.C."/>
            <person name="Woyke T."/>
        </authorList>
    </citation>
    <scope>NUCLEOTIDE SEQUENCE</scope>
    <source>
        <strain evidence="1">GVMAG-M-3300020187-37</strain>
    </source>
</reference>
<accession>A0A6C0C723</accession>
<name>A0A6C0C723_9ZZZZ</name>
<sequence length="75" mass="8927">MDIQSYQKLLINDIFKNHDIEDCQGNVSKILKTIYSQWFFYKHNFNNPITKSVCRKIDHILPQDDGGGPLQYKFY</sequence>
<dbReference type="EMBL" id="MN739345">
    <property type="protein sequence ID" value="QHS99599.1"/>
    <property type="molecule type" value="Genomic_DNA"/>
</dbReference>